<dbReference type="EMBL" id="NHYE01005410">
    <property type="protein sequence ID" value="PPQ73343.1"/>
    <property type="molecule type" value="Genomic_DNA"/>
</dbReference>
<reference evidence="2 3" key="1">
    <citation type="journal article" date="2018" name="Evol. Lett.">
        <title>Horizontal gene cluster transfer increased hallucinogenic mushroom diversity.</title>
        <authorList>
            <person name="Reynolds H.T."/>
            <person name="Vijayakumar V."/>
            <person name="Gluck-Thaler E."/>
            <person name="Korotkin H.B."/>
            <person name="Matheny P.B."/>
            <person name="Slot J.C."/>
        </authorList>
    </citation>
    <scope>NUCLEOTIDE SEQUENCE [LARGE SCALE GENOMIC DNA]</scope>
    <source>
        <strain evidence="2 3">SRW20</strain>
    </source>
</reference>
<feature type="compositionally biased region" description="Polar residues" evidence="1">
    <location>
        <begin position="1"/>
        <end position="10"/>
    </location>
</feature>
<protein>
    <recommendedName>
        <fullName evidence="4">F-box domain-containing protein</fullName>
    </recommendedName>
</protein>
<comment type="caution">
    <text evidence="2">The sequence shown here is derived from an EMBL/GenBank/DDBJ whole genome shotgun (WGS) entry which is preliminary data.</text>
</comment>
<dbReference type="OrthoDB" id="3118172at2759"/>
<name>A0A409W4A6_9AGAR</name>
<feature type="region of interest" description="Disordered" evidence="1">
    <location>
        <begin position="1"/>
        <end position="22"/>
    </location>
</feature>
<evidence type="ECO:0008006" key="4">
    <source>
        <dbReference type="Google" id="ProtNLM"/>
    </source>
</evidence>
<evidence type="ECO:0000313" key="2">
    <source>
        <dbReference type="EMBL" id="PPQ73343.1"/>
    </source>
</evidence>
<accession>A0A409W4A6</accession>
<dbReference type="AlphaFoldDB" id="A0A409W4A6"/>
<gene>
    <name evidence="2" type="ORF">CVT26_015315</name>
</gene>
<dbReference type="InParanoid" id="A0A409W4A6"/>
<organism evidence="2 3">
    <name type="scientific">Gymnopilus dilepis</name>
    <dbReference type="NCBI Taxonomy" id="231916"/>
    <lineage>
        <taxon>Eukaryota</taxon>
        <taxon>Fungi</taxon>
        <taxon>Dikarya</taxon>
        <taxon>Basidiomycota</taxon>
        <taxon>Agaricomycotina</taxon>
        <taxon>Agaricomycetes</taxon>
        <taxon>Agaricomycetidae</taxon>
        <taxon>Agaricales</taxon>
        <taxon>Agaricineae</taxon>
        <taxon>Hymenogastraceae</taxon>
        <taxon>Gymnopilus</taxon>
    </lineage>
</organism>
<proteinExistence type="predicted"/>
<keyword evidence="3" id="KW-1185">Reference proteome</keyword>
<dbReference type="Proteomes" id="UP000284706">
    <property type="component" value="Unassembled WGS sequence"/>
</dbReference>
<evidence type="ECO:0000256" key="1">
    <source>
        <dbReference type="SAM" id="MobiDB-lite"/>
    </source>
</evidence>
<evidence type="ECO:0000313" key="3">
    <source>
        <dbReference type="Proteomes" id="UP000284706"/>
    </source>
</evidence>
<sequence>MQHLESNLGVNDTRVTDSTLPPPIERLNEDIMGLIFLNNADMFNPLECDDRGRDLYVDIGPKNDYALDITLAASQVCQSWRALLLQSPATWGRVLNLDRLLTFNKDGQKEILRRTGTAPLCFVGSMLESERPAAESVVLILQKSWTRIQRLYLHISVDASQLAESLLDLFFLDAPVMERFSVTFGTDATPKLVSFLTRSVGVSWLGQLRIFEFTSRYIQTGDILKAIKHMPRLQFLRLGNLGSKHDLHSVEAESIHLPHLVDVRLTCSLSASLEVARSIKPAKHCGIMLYPSSDFLDRVTDEEVSAAVAVIERYAKMFLSSPGTFAMRVSHKWDHEPHFSICHTEHLVPWIRNDVHQTFPTFAFRSPPTSRMWTKIDISRYMAPLFKLDMTNVHTFILNMRPDNILPFVQSLTEVVQLKISDNNLTFLNDNQVDATKVFFPKLKHLYLNVTYRASMARQALQAYFSHRKVANVRPIEALYLGKDPEGDYTFLNKEDGLKVTWRTCDNELSEYICGSGDGELLDFLEMPSDGDNDYDSYGLGSD</sequence>